<accession>I0AIH3</accession>
<sequence length="60" mass="6744">MVVMDLCNSAIFSPLDYLIDGKFCPIKNLALISVSESILIEKILSKTQIAKRKLFDKKSL</sequence>
<keyword evidence="2" id="KW-1185">Reference proteome</keyword>
<gene>
    <name evidence="1" type="ordered locus">IALB_1069</name>
</gene>
<dbReference type="AlphaFoldDB" id="I0AIH3"/>
<reference evidence="1 2" key="1">
    <citation type="journal article" date="2012" name="Front. Microbiol.">
        <title>Complete genome of Ignavibacterium album, a metabolically versatile, flagellated, facultative anaerobe from the phylum Chlorobi.</title>
        <authorList>
            <person name="Liu Z."/>
            <person name="Frigaard N.-U."/>
            <person name="Vogl K."/>
            <person name="Iino T."/>
            <person name="Ohkuma M."/>
            <person name="Overmann J."/>
            <person name="Bryant D.A."/>
        </authorList>
    </citation>
    <scope>NUCLEOTIDE SEQUENCE [LARGE SCALE GENOMIC DNA]</scope>
    <source>
        <strain evidence="2">DSM 19864 / JCM 16511 / NBRC 101810 / Mat9-16</strain>
    </source>
</reference>
<evidence type="ECO:0000313" key="2">
    <source>
        <dbReference type="Proteomes" id="UP000007394"/>
    </source>
</evidence>
<name>I0AIH3_IGNAJ</name>
<proteinExistence type="predicted"/>
<dbReference type="HOGENOM" id="CLU_2935325_0_0_10"/>
<evidence type="ECO:0000313" key="1">
    <source>
        <dbReference type="EMBL" id="AFH48780.1"/>
    </source>
</evidence>
<dbReference type="EMBL" id="CP003418">
    <property type="protein sequence ID" value="AFH48780.1"/>
    <property type="molecule type" value="Genomic_DNA"/>
</dbReference>
<dbReference type="Proteomes" id="UP000007394">
    <property type="component" value="Chromosome"/>
</dbReference>
<dbReference type="STRING" id="945713.IALB_1069"/>
<protein>
    <submittedName>
        <fullName evidence="1">Uncharacterized protein</fullName>
    </submittedName>
</protein>
<dbReference type="KEGG" id="ial:IALB_1069"/>
<organism evidence="1 2">
    <name type="scientific">Ignavibacterium album (strain DSM 19864 / JCM 16511 / NBRC 101810 / Mat9-16)</name>
    <dbReference type="NCBI Taxonomy" id="945713"/>
    <lineage>
        <taxon>Bacteria</taxon>
        <taxon>Pseudomonadati</taxon>
        <taxon>Ignavibacteriota</taxon>
        <taxon>Ignavibacteria</taxon>
        <taxon>Ignavibacteriales</taxon>
        <taxon>Ignavibacteriaceae</taxon>
        <taxon>Ignavibacterium</taxon>
    </lineage>
</organism>